<dbReference type="Proteomes" id="UP001497497">
    <property type="component" value="Unassembled WGS sequence"/>
</dbReference>
<dbReference type="AlphaFoldDB" id="A0AAV2I1F7"/>
<evidence type="ECO:0000256" key="1">
    <source>
        <dbReference type="SAM" id="SignalP"/>
    </source>
</evidence>
<protein>
    <recommendedName>
        <fullName evidence="4">Secreted protein</fullName>
    </recommendedName>
</protein>
<dbReference type="EMBL" id="CAXITT010000348">
    <property type="protein sequence ID" value="CAL1539650.1"/>
    <property type="molecule type" value="Genomic_DNA"/>
</dbReference>
<evidence type="ECO:0000313" key="2">
    <source>
        <dbReference type="EMBL" id="CAL1539650.1"/>
    </source>
</evidence>
<evidence type="ECO:0008006" key="4">
    <source>
        <dbReference type="Google" id="ProtNLM"/>
    </source>
</evidence>
<gene>
    <name evidence="2" type="ORF">GSLYS_00013383001</name>
</gene>
<feature type="chain" id="PRO_5043404944" description="Secreted protein" evidence="1">
    <location>
        <begin position="31"/>
        <end position="203"/>
    </location>
</feature>
<accession>A0AAV2I1F7</accession>
<name>A0AAV2I1F7_LYMST</name>
<evidence type="ECO:0000313" key="3">
    <source>
        <dbReference type="Proteomes" id="UP001497497"/>
    </source>
</evidence>
<keyword evidence="1" id="KW-0732">Signal</keyword>
<organism evidence="2 3">
    <name type="scientific">Lymnaea stagnalis</name>
    <name type="common">Great pond snail</name>
    <name type="synonym">Helix stagnalis</name>
    <dbReference type="NCBI Taxonomy" id="6523"/>
    <lineage>
        <taxon>Eukaryota</taxon>
        <taxon>Metazoa</taxon>
        <taxon>Spiralia</taxon>
        <taxon>Lophotrochozoa</taxon>
        <taxon>Mollusca</taxon>
        <taxon>Gastropoda</taxon>
        <taxon>Heterobranchia</taxon>
        <taxon>Euthyneura</taxon>
        <taxon>Panpulmonata</taxon>
        <taxon>Hygrophila</taxon>
        <taxon>Lymnaeoidea</taxon>
        <taxon>Lymnaeidae</taxon>
        <taxon>Lymnaea</taxon>
    </lineage>
</organism>
<proteinExistence type="predicted"/>
<comment type="caution">
    <text evidence="2">The sequence shown here is derived from an EMBL/GenBank/DDBJ whole genome shotgun (WGS) entry which is preliminary data.</text>
</comment>
<feature type="signal peptide" evidence="1">
    <location>
        <begin position="1"/>
        <end position="30"/>
    </location>
</feature>
<sequence length="203" mass="22218">MHRLQLLLARSAWYLVLTISLTSTARHVHAVEPGCLEKVSECLGDALDYVSCAFINDQKECLSLNCSESDSQFVRSESCKMVQLNEAVAAVLNMTSHHCAMRLGSGCFNLAVGSTRSPDVHQVSDYLKYTCEIVRSPNVTVCLTKNNGEDDPGCSHDEHDRLSGAICEISGAAKTTVVAWSAVLTSVLVCLMNCTRLQRWVAY</sequence>
<reference evidence="2 3" key="1">
    <citation type="submission" date="2024-04" db="EMBL/GenBank/DDBJ databases">
        <authorList>
            <consortium name="Genoscope - CEA"/>
            <person name="William W."/>
        </authorList>
    </citation>
    <scope>NUCLEOTIDE SEQUENCE [LARGE SCALE GENOMIC DNA]</scope>
</reference>
<keyword evidence="3" id="KW-1185">Reference proteome</keyword>